<dbReference type="Proteomes" id="UP000077881">
    <property type="component" value="Unassembled WGS sequence"/>
</dbReference>
<gene>
    <name evidence="2" type="ORF">ABB05_04835</name>
</gene>
<evidence type="ECO:0000313" key="2">
    <source>
        <dbReference type="EMBL" id="OAK74216.1"/>
    </source>
</evidence>
<proteinExistence type="predicted"/>
<dbReference type="PATRIC" id="fig|217031.6.peg.1047"/>
<keyword evidence="3" id="KW-1185">Reference proteome</keyword>
<keyword evidence="1" id="KW-0812">Transmembrane</keyword>
<organism evidence="2 3">
    <name type="scientific">Lederbergia galactosidilytica</name>
    <dbReference type="NCBI Taxonomy" id="217031"/>
    <lineage>
        <taxon>Bacteria</taxon>
        <taxon>Bacillati</taxon>
        <taxon>Bacillota</taxon>
        <taxon>Bacilli</taxon>
        <taxon>Bacillales</taxon>
        <taxon>Bacillaceae</taxon>
        <taxon>Lederbergia</taxon>
    </lineage>
</organism>
<keyword evidence="1" id="KW-1133">Transmembrane helix</keyword>
<evidence type="ECO:0000256" key="1">
    <source>
        <dbReference type="SAM" id="Phobius"/>
    </source>
</evidence>
<protein>
    <submittedName>
        <fullName evidence="2">Membrane protein</fullName>
    </submittedName>
</protein>
<feature type="transmembrane region" description="Helical" evidence="1">
    <location>
        <begin position="37"/>
        <end position="60"/>
    </location>
</feature>
<comment type="caution">
    <text evidence="2">The sequence shown here is derived from an EMBL/GenBank/DDBJ whole genome shotgun (WGS) entry which is preliminary data.</text>
</comment>
<dbReference type="RefSeq" id="WP_057986889.1">
    <property type="nucleotide sequence ID" value="NZ_JAGGKH010000007.1"/>
</dbReference>
<dbReference type="OrthoDB" id="2456214at2"/>
<keyword evidence="1" id="KW-0472">Membrane</keyword>
<sequence length="63" mass="7406">MKRRFNTYAFQNSMRNFKAVCRQLVVPICIFQGIRTLIFPTILDVFLCIILIAAALSLHFEWI</sequence>
<dbReference type="EMBL" id="LDJR01000027">
    <property type="protein sequence ID" value="OAK74216.1"/>
    <property type="molecule type" value="Genomic_DNA"/>
</dbReference>
<dbReference type="AlphaFoldDB" id="A0A178A1Y0"/>
<name>A0A178A1Y0_9BACI</name>
<reference evidence="2 3" key="1">
    <citation type="submission" date="2015-05" db="EMBL/GenBank/DDBJ databases">
        <title>Comparison of genome.</title>
        <authorList>
            <person name="Zheng Z."/>
            <person name="Sun M."/>
        </authorList>
    </citation>
    <scope>NUCLEOTIDE SEQUENCE [LARGE SCALE GENOMIC DNA]</scope>
    <source>
        <strain evidence="2 3">G25-74</strain>
    </source>
</reference>
<evidence type="ECO:0000313" key="3">
    <source>
        <dbReference type="Proteomes" id="UP000077881"/>
    </source>
</evidence>
<accession>A0A178A1Y0</accession>